<evidence type="ECO:0000313" key="2">
    <source>
        <dbReference type="EMBL" id="KAH3838247.1"/>
    </source>
</evidence>
<reference evidence="2" key="2">
    <citation type="submission" date="2020-11" db="EMBL/GenBank/DDBJ databases">
        <authorList>
            <person name="McCartney M.A."/>
            <person name="Auch B."/>
            <person name="Kono T."/>
            <person name="Mallez S."/>
            <person name="Becker A."/>
            <person name="Gohl D.M."/>
            <person name="Silverstein K.A.T."/>
            <person name="Koren S."/>
            <person name="Bechman K.B."/>
            <person name="Herman A."/>
            <person name="Abrahante J.E."/>
            <person name="Garbe J."/>
        </authorList>
    </citation>
    <scope>NUCLEOTIDE SEQUENCE</scope>
    <source>
        <strain evidence="2">Duluth1</strain>
        <tissue evidence="2">Whole animal</tissue>
    </source>
</reference>
<sequence>MTRFVCEWLFLALLFSSAYGGHVCIGNSGLCPATDFVQQLENAQRASFAV</sequence>
<protein>
    <submittedName>
        <fullName evidence="2">Uncharacterized protein</fullName>
    </submittedName>
</protein>
<reference evidence="2" key="1">
    <citation type="journal article" date="2019" name="bioRxiv">
        <title>The Genome of the Zebra Mussel, Dreissena polymorpha: A Resource for Invasive Species Research.</title>
        <authorList>
            <person name="McCartney M.A."/>
            <person name="Auch B."/>
            <person name="Kono T."/>
            <person name="Mallez S."/>
            <person name="Zhang Y."/>
            <person name="Obille A."/>
            <person name="Becker A."/>
            <person name="Abrahante J.E."/>
            <person name="Garbe J."/>
            <person name="Badalamenti J.P."/>
            <person name="Herman A."/>
            <person name="Mangelson H."/>
            <person name="Liachko I."/>
            <person name="Sullivan S."/>
            <person name="Sone E.D."/>
            <person name="Koren S."/>
            <person name="Silverstein K.A.T."/>
            <person name="Beckman K.B."/>
            <person name="Gohl D.M."/>
        </authorList>
    </citation>
    <scope>NUCLEOTIDE SEQUENCE</scope>
    <source>
        <strain evidence="2">Duluth1</strain>
        <tissue evidence="2">Whole animal</tissue>
    </source>
</reference>
<name>A0A9D4QPZ9_DREPO</name>
<organism evidence="2 3">
    <name type="scientific">Dreissena polymorpha</name>
    <name type="common">Zebra mussel</name>
    <name type="synonym">Mytilus polymorpha</name>
    <dbReference type="NCBI Taxonomy" id="45954"/>
    <lineage>
        <taxon>Eukaryota</taxon>
        <taxon>Metazoa</taxon>
        <taxon>Spiralia</taxon>
        <taxon>Lophotrochozoa</taxon>
        <taxon>Mollusca</taxon>
        <taxon>Bivalvia</taxon>
        <taxon>Autobranchia</taxon>
        <taxon>Heteroconchia</taxon>
        <taxon>Euheterodonta</taxon>
        <taxon>Imparidentia</taxon>
        <taxon>Neoheterodontei</taxon>
        <taxon>Myida</taxon>
        <taxon>Dreissenoidea</taxon>
        <taxon>Dreissenidae</taxon>
        <taxon>Dreissena</taxon>
    </lineage>
</organism>
<dbReference type="Proteomes" id="UP000828390">
    <property type="component" value="Unassembled WGS sequence"/>
</dbReference>
<keyword evidence="1" id="KW-0732">Signal</keyword>
<comment type="caution">
    <text evidence="2">The sequence shown here is derived from an EMBL/GenBank/DDBJ whole genome shotgun (WGS) entry which is preliminary data.</text>
</comment>
<evidence type="ECO:0000313" key="3">
    <source>
        <dbReference type="Proteomes" id="UP000828390"/>
    </source>
</evidence>
<proteinExistence type="predicted"/>
<gene>
    <name evidence="2" type="ORF">DPMN_111655</name>
</gene>
<dbReference type="AlphaFoldDB" id="A0A9D4QPZ9"/>
<feature type="signal peptide" evidence="1">
    <location>
        <begin position="1"/>
        <end position="20"/>
    </location>
</feature>
<keyword evidence="3" id="KW-1185">Reference proteome</keyword>
<evidence type="ECO:0000256" key="1">
    <source>
        <dbReference type="SAM" id="SignalP"/>
    </source>
</evidence>
<dbReference type="EMBL" id="JAIWYP010000004">
    <property type="protein sequence ID" value="KAH3838247.1"/>
    <property type="molecule type" value="Genomic_DNA"/>
</dbReference>
<accession>A0A9D4QPZ9</accession>
<feature type="chain" id="PRO_5038635903" evidence="1">
    <location>
        <begin position="21"/>
        <end position="50"/>
    </location>
</feature>